<keyword evidence="2" id="KW-1185">Reference proteome</keyword>
<dbReference type="Pfam" id="PF13450">
    <property type="entry name" value="NAD_binding_8"/>
    <property type="match status" value="1"/>
</dbReference>
<sequence>MALQKRDYDAVIVGSGPNGLAAAILMQQQGLSVMLIEGKDTIGGGLRSAELTLPGFTHDICSAIHPLAVASPFFKTLPLADHGLEYLYPGIAAAHPFDDGTAAFLDHSIEKTAAQFGVDEKVYAYLMHSVTKAWPLIENDTLGPLGFPKHPLVMANFGLKALTSATYFVNRFKTIQARGLFGGMAAHAIQPLSNLATSAIGLVLMSAGHLKGWPVPKGGSSAIANALAGYFEAIGGEIATGTFIKSMDQLPSANAVLFDITPKQLLQIAGHKFSSLYKWQLERYRYGMGVFKVDWALDGPIPFTAETCRRAGTIHLGNTFEEIAQTEQQTSNGKQAEKPFVLLAQQSLFDPTRAPEGKHTAWAYCHVPNGSTQDMTDAVERQVERFAPGFRDLILGKYTMNTAQIEAHNPNYIGGDINGGIIDLGQLFTRPALRWSPYKTSAKGLYICSSSTPPGGGVHGMCGYSAAKKALKDVFKIDVV</sequence>
<organism evidence="1 2">
    <name type="scientific">Mucilaginibacter antarcticus</name>
    <dbReference type="NCBI Taxonomy" id="1855725"/>
    <lineage>
        <taxon>Bacteria</taxon>
        <taxon>Pseudomonadati</taxon>
        <taxon>Bacteroidota</taxon>
        <taxon>Sphingobacteriia</taxon>
        <taxon>Sphingobacteriales</taxon>
        <taxon>Sphingobacteriaceae</taxon>
        <taxon>Mucilaginibacter</taxon>
    </lineage>
</organism>
<dbReference type="PANTHER" id="PTHR10668">
    <property type="entry name" value="PHYTOENE DEHYDROGENASE"/>
    <property type="match status" value="1"/>
</dbReference>
<accession>A0ABW5XV41</accession>
<dbReference type="PRINTS" id="PR00411">
    <property type="entry name" value="PNDRDTASEI"/>
</dbReference>
<dbReference type="EMBL" id="JBHUON010000037">
    <property type="protein sequence ID" value="MFD2866823.1"/>
    <property type="molecule type" value="Genomic_DNA"/>
</dbReference>
<dbReference type="SUPFAM" id="SSF51905">
    <property type="entry name" value="FAD/NAD(P)-binding domain"/>
    <property type="match status" value="1"/>
</dbReference>
<dbReference type="PANTHER" id="PTHR10668:SF105">
    <property type="entry name" value="DEHYDROGENASE-RELATED"/>
    <property type="match status" value="1"/>
</dbReference>
<evidence type="ECO:0000313" key="2">
    <source>
        <dbReference type="Proteomes" id="UP001597601"/>
    </source>
</evidence>
<comment type="caution">
    <text evidence="1">The sequence shown here is derived from an EMBL/GenBank/DDBJ whole genome shotgun (WGS) entry which is preliminary data.</text>
</comment>
<dbReference type="Proteomes" id="UP001597601">
    <property type="component" value="Unassembled WGS sequence"/>
</dbReference>
<name>A0ABW5XV41_9SPHI</name>
<proteinExistence type="predicted"/>
<dbReference type="Gene3D" id="3.50.50.60">
    <property type="entry name" value="FAD/NAD(P)-binding domain"/>
    <property type="match status" value="1"/>
</dbReference>
<dbReference type="RefSeq" id="WP_377130468.1">
    <property type="nucleotide sequence ID" value="NZ_JBHUON010000037.1"/>
</dbReference>
<reference evidence="2" key="1">
    <citation type="journal article" date="2019" name="Int. J. Syst. Evol. Microbiol.">
        <title>The Global Catalogue of Microorganisms (GCM) 10K type strain sequencing project: providing services to taxonomists for standard genome sequencing and annotation.</title>
        <authorList>
            <consortium name="The Broad Institute Genomics Platform"/>
            <consortium name="The Broad Institute Genome Sequencing Center for Infectious Disease"/>
            <person name="Wu L."/>
            <person name="Ma J."/>
        </authorList>
    </citation>
    <scope>NUCLEOTIDE SEQUENCE [LARGE SCALE GENOMIC DNA]</scope>
    <source>
        <strain evidence="2">KCTC 52232</strain>
    </source>
</reference>
<gene>
    <name evidence="1" type="ORF">ACFSYC_19155</name>
</gene>
<evidence type="ECO:0000313" key="1">
    <source>
        <dbReference type="EMBL" id="MFD2866823.1"/>
    </source>
</evidence>
<dbReference type="InterPro" id="IPR036188">
    <property type="entry name" value="FAD/NAD-bd_sf"/>
</dbReference>
<protein>
    <submittedName>
        <fullName evidence="1">Phytoene desaturase family protein</fullName>
    </submittedName>
</protein>